<evidence type="ECO:0000259" key="1">
    <source>
        <dbReference type="PROSITE" id="PS51175"/>
    </source>
</evidence>
<dbReference type="InterPro" id="IPR002105">
    <property type="entry name" value="Dockerin_1_rpt"/>
</dbReference>
<evidence type="ECO:0000313" key="3">
    <source>
        <dbReference type="Proteomes" id="UP000318288"/>
    </source>
</evidence>
<dbReference type="Gene3D" id="2.60.120.260">
    <property type="entry name" value="Galactose-binding domain-like"/>
    <property type="match status" value="1"/>
</dbReference>
<dbReference type="PROSITE" id="PS51175">
    <property type="entry name" value="CBM6"/>
    <property type="match status" value="1"/>
</dbReference>
<name>A0A5C6ETV4_9BACT</name>
<reference evidence="2 3" key="1">
    <citation type="submission" date="2019-02" db="EMBL/GenBank/DDBJ databases">
        <title>Deep-cultivation of Planctomycetes and their phenomic and genomic characterization uncovers novel biology.</title>
        <authorList>
            <person name="Wiegand S."/>
            <person name="Jogler M."/>
            <person name="Boedeker C."/>
            <person name="Pinto D."/>
            <person name="Vollmers J."/>
            <person name="Rivas-Marin E."/>
            <person name="Kohn T."/>
            <person name="Peeters S.H."/>
            <person name="Heuer A."/>
            <person name="Rast P."/>
            <person name="Oberbeckmann S."/>
            <person name="Bunk B."/>
            <person name="Jeske O."/>
            <person name="Meyerdierks A."/>
            <person name="Storesund J.E."/>
            <person name="Kallscheuer N."/>
            <person name="Luecker S."/>
            <person name="Lage O.M."/>
            <person name="Pohl T."/>
            <person name="Merkel B.J."/>
            <person name="Hornburger P."/>
            <person name="Mueller R.-W."/>
            <person name="Bruemmer F."/>
            <person name="Labrenz M."/>
            <person name="Spormann A.M."/>
            <person name="Op Den Camp H."/>
            <person name="Overmann J."/>
            <person name="Amann R."/>
            <person name="Jetten M.S.M."/>
            <person name="Mascher T."/>
            <person name="Medema M.H."/>
            <person name="Devos D.P."/>
            <person name="Kaster A.-K."/>
            <person name="Ovreas L."/>
            <person name="Rohde M."/>
            <person name="Galperin M.Y."/>
            <person name="Jogler C."/>
        </authorList>
    </citation>
    <scope>NUCLEOTIDE SEQUENCE [LARGE SCALE GENOMIC DNA]</scope>
    <source>
        <strain evidence="2 3">Poly51</strain>
    </source>
</reference>
<proteinExistence type="predicted"/>
<dbReference type="SUPFAM" id="SSF49785">
    <property type="entry name" value="Galactose-binding domain-like"/>
    <property type="match status" value="1"/>
</dbReference>
<dbReference type="EMBL" id="SJPW01000005">
    <property type="protein sequence ID" value="TWU50889.1"/>
    <property type="molecule type" value="Genomic_DNA"/>
</dbReference>
<dbReference type="GO" id="GO:0030246">
    <property type="term" value="F:carbohydrate binding"/>
    <property type="evidence" value="ECO:0007669"/>
    <property type="project" value="InterPro"/>
</dbReference>
<accession>A0A5C6ETV4</accession>
<dbReference type="CDD" id="cd14256">
    <property type="entry name" value="Dockerin_I"/>
    <property type="match status" value="1"/>
</dbReference>
<dbReference type="CDD" id="cd04080">
    <property type="entry name" value="CBM6_cellulase-like"/>
    <property type="match status" value="1"/>
</dbReference>
<dbReference type="OrthoDB" id="5488826at2"/>
<dbReference type="Pfam" id="PF00404">
    <property type="entry name" value="Dockerin_1"/>
    <property type="match status" value="1"/>
</dbReference>
<dbReference type="InterPro" id="IPR008979">
    <property type="entry name" value="Galactose-bd-like_sf"/>
</dbReference>
<dbReference type="Proteomes" id="UP000318288">
    <property type="component" value="Unassembled WGS sequence"/>
</dbReference>
<organism evidence="2 3">
    <name type="scientific">Rubripirellula tenax</name>
    <dbReference type="NCBI Taxonomy" id="2528015"/>
    <lineage>
        <taxon>Bacteria</taxon>
        <taxon>Pseudomonadati</taxon>
        <taxon>Planctomycetota</taxon>
        <taxon>Planctomycetia</taxon>
        <taxon>Pirellulales</taxon>
        <taxon>Pirellulaceae</taxon>
        <taxon>Rubripirellula</taxon>
    </lineage>
</organism>
<protein>
    <submittedName>
        <fullName evidence="2">Dockerin type I repeat protein</fullName>
    </submittedName>
</protein>
<dbReference type="InterPro" id="IPR005084">
    <property type="entry name" value="CBM6"/>
</dbReference>
<dbReference type="InterPro" id="IPR036439">
    <property type="entry name" value="Dockerin_dom_sf"/>
</dbReference>
<gene>
    <name evidence="2" type="ORF">Poly51_41820</name>
</gene>
<feature type="domain" description="CBM6" evidence="1">
    <location>
        <begin position="893"/>
        <end position="1037"/>
    </location>
</feature>
<dbReference type="SUPFAM" id="SSF63446">
    <property type="entry name" value="Type I dockerin domain"/>
    <property type="match status" value="1"/>
</dbReference>
<keyword evidence="3" id="KW-1185">Reference proteome</keyword>
<evidence type="ECO:0000313" key="2">
    <source>
        <dbReference type="EMBL" id="TWU50889.1"/>
    </source>
</evidence>
<comment type="caution">
    <text evidence="2">The sequence shown here is derived from an EMBL/GenBank/DDBJ whole genome shotgun (WGS) entry which is preliminary data.</text>
</comment>
<dbReference type="GO" id="GO:0004553">
    <property type="term" value="F:hydrolase activity, hydrolyzing O-glycosyl compounds"/>
    <property type="evidence" value="ECO:0007669"/>
    <property type="project" value="InterPro"/>
</dbReference>
<dbReference type="Gene3D" id="1.10.1330.10">
    <property type="entry name" value="Dockerin domain"/>
    <property type="match status" value="1"/>
</dbReference>
<sequence>MYSSFQSVTLQDAMLHKKKKRRRLIVERLESRALLAAGIDVALYEFTTHDPSNGVLHLFSSDTHASTTASDITSSLFLGFTGNGDPPRGLALGGAFDETSEPTPAGGQNDYLEFTIAPDAGFELSLSRFAMQVRKNDPNSKDSYSVYFDNDPGAGGDNFTTKILSQTIFSEDIFETLDVDLESVAMLANQTTPITFRVYSWGTVGLGTARLDNIRVQAVAETSSGSIYAYYGDSERLINPLDELGNRVADFSTAGYKYGNSPIPDVTQSIAAARVVNVSPIAGDNTAHIQAAIDQVEAMSLDANGFRGIVQLGAGDFPINDQVNILGSGVVLRGVGDGDDPLVDTILRGTGTAKRSLVVVGPSAGFASGIGGTTHNIVDKYVPVGATSFNVDSTTNWSVGDPVVVRRPSTADWIADIGMDSIPPRSDGSTVNQWAPGSYDQLYERVITRIEGDRVFLNAPLMNAFELQYGGGTIFRYTFPRINNVGIENIRGKSDFVGAEDEDHANTFIELQAVEDAWVSNVTGQHFVFATVHATSRSIRVTVDDAQSLDPVSIVTGGRRYPFNADGQFILMKNLYSEFGRHDFVNNARTRNRGPNVFLDAVAVNSFSSTGPHQSWSTGTLYDTVKTDNLIEARNRGNFGSGHGWGGANFVFWNTVADTNIVQNPPTAQNWLIGAIGSVIEETRFGPQPSGNYDSIGSPIDFGDPNNPTNSLYVAQRNEANSYADTQLAEYVIGDYDLGAYDSAGSVDTVIADPAWLSTITANTSTTILSSMDGGDQDGILPISFAPQLTTNEVIVSALVSIGIRDLDDATTGEVWIDSVADRRSFASLGILASPTFNRTQTVTLELTGAELSAFADGRLDLAVSDAVVDWLNVQLVIGEQTALIEQTVQDGTRVLVEEFDNGGPFVAYYDSTQGNAGGQARPDEDVDLYAASIVLGNIADGEWLEFSRDIVPGVYDIDVRAWSTNANPKGVRILIAENSSTQSFTELGSIDVPDTGNERLIHTIESVDLTAWGGEDRVLRVEFYGSQFGYDWLEFTNTAASVAGRSVAYRGAGATYGEGMTDPNKSALRGYGAAASMANYTNYSRGLNRVIVDIDNLPATTLAASDFEFRVGNTEDFGNNLAWTSMPSSAIDVAPLAGTTKRVTIDWPHQAIMNKWLEVTIKANANTGLTQNDVFYFGNQVGDINGSTSASKHVTVNAFDTLGVRFNQSPTSNSVGIDNIYDIDRNGSVNAFDTLGVRFNQMPSGGLMMITLPPAAAPVAASFANAAQQNPNNALDVNGDGQVTALDALMGINFLGQTIASSELTGSARRPSSANFYDVNGDGLVTALDSLRIINKLGRSSDQLAEQMFIPQLESISDDLDWVSDRQRQQVGFIDLALIAWN</sequence>
<dbReference type="GO" id="GO:0000272">
    <property type="term" value="P:polysaccharide catabolic process"/>
    <property type="evidence" value="ECO:0007669"/>
    <property type="project" value="InterPro"/>
</dbReference>